<dbReference type="EMBL" id="JAMQOQ010000003">
    <property type="protein sequence ID" value="MDS0295303.1"/>
    <property type="molecule type" value="Genomic_DNA"/>
</dbReference>
<dbReference type="InterPro" id="IPR006342">
    <property type="entry name" value="FkbM_mtfrase"/>
</dbReference>
<sequence>MTTRSDDRQGRLSDVTSKGALLGVASRLANRYDVLGTIHRAYWRARLAAFAEGGTVRVGGTTARFAVATRSERRRVRHLGGERFVLEMLLDELTGDETLWDVGACVGTYACLAAGRLADGHVVAFEPEPTNRRRLESNLRENAPASRWTALPTALSDYDGSTPLASEFTEAGGGHHRLAASDAAGGGTPVEVRRGAGLCAAGVPAPDVLKVDVQGAELQVLRGMGAVLDGVGTVYVEMHREKTAWYGSTTDEVEAFLADRGYATERLGEPTNGRPGVYFLRAHR</sequence>
<dbReference type="PANTHER" id="PTHR34203">
    <property type="entry name" value="METHYLTRANSFERASE, FKBM FAMILY PROTEIN"/>
    <property type="match status" value="1"/>
</dbReference>
<comment type="caution">
    <text evidence="2">The sequence shown here is derived from an EMBL/GenBank/DDBJ whole genome shotgun (WGS) entry which is preliminary data.</text>
</comment>
<keyword evidence="2" id="KW-0808">Transferase</keyword>
<dbReference type="Gene3D" id="3.40.50.150">
    <property type="entry name" value="Vaccinia Virus protein VP39"/>
    <property type="match status" value="1"/>
</dbReference>
<dbReference type="NCBIfam" id="TIGR01444">
    <property type="entry name" value="fkbM_fam"/>
    <property type="match status" value="1"/>
</dbReference>
<dbReference type="GO" id="GO:0008168">
    <property type="term" value="F:methyltransferase activity"/>
    <property type="evidence" value="ECO:0007669"/>
    <property type="project" value="UniProtKB-KW"/>
</dbReference>
<dbReference type="GO" id="GO:0032259">
    <property type="term" value="P:methylation"/>
    <property type="evidence" value="ECO:0007669"/>
    <property type="project" value="UniProtKB-KW"/>
</dbReference>
<evidence type="ECO:0000313" key="3">
    <source>
        <dbReference type="Proteomes" id="UP001254813"/>
    </source>
</evidence>
<proteinExistence type="predicted"/>
<dbReference type="Pfam" id="PF05050">
    <property type="entry name" value="Methyltransf_21"/>
    <property type="match status" value="1"/>
</dbReference>
<organism evidence="2 3">
    <name type="scientific">Halogeometricum luteum</name>
    <dbReference type="NCBI Taxonomy" id="2950537"/>
    <lineage>
        <taxon>Archaea</taxon>
        <taxon>Methanobacteriati</taxon>
        <taxon>Methanobacteriota</taxon>
        <taxon>Stenosarchaea group</taxon>
        <taxon>Halobacteria</taxon>
        <taxon>Halobacteriales</taxon>
        <taxon>Haloferacaceae</taxon>
        <taxon>Halogeometricum</taxon>
    </lineage>
</organism>
<dbReference type="Proteomes" id="UP001254813">
    <property type="component" value="Unassembled WGS sequence"/>
</dbReference>
<gene>
    <name evidence="2" type="ORF">NDI79_14085</name>
</gene>
<keyword evidence="2" id="KW-0489">Methyltransferase</keyword>
<feature type="domain" description="Methyltransferase FkbM" evidence="1">
    <location>
        <begin position="101"/>
        <end position="262"/>
    </location>
</feature>
<dbReference type="InterPro" id="IPR029063">
    <property type="entry name" value="SAM-dependent_MTases_sf"/>
</dbReference>
<dbReference type="SUPFAM" id="SSF53335">
    <property type="entry name" value="S-adenosyl-L-methionine-dependent methyltransferases"/>
    <property type="match status" value="1"/>
</dbReference>
<evidence type="ECO:0000259" key="1">
    <source>
        <dbReference type="Pfam" id="PF05050"/>
    </source>
</evidence>
<dbReference type="InterPro" id="IPR052514">
    <property type="entry name" value="SAM-dependent_MTase"/>
</dbReference>
<keyword evidence="3" id="KW-1185">Reference proteome</keyword>
<protein>
    <submittedName>
        <fullName evidence="2">FkbM family methyltransferase</fullName>
    </submittedName>
</protein>
<dbReference type="PANTHER" id="PTHR34203:SF15">
    <property type="entry name" value="SLL1173 PROTEIN"/>
    <property type="match status" value="1"/>
</dbReference>
<evidence type="ECO:0000313" key="2">
    <source>
        <dbReference type="EMBL" id="MDS0295303.1"/>
    </source>
</evidence>
<dbReference type="RefSeq" id="WP_310929175.1">
    <property type="nucleotide sequence ID" value="NZ_JAMQOQ010000003.1"/>
</dbReference>
<name>A0ABU2G4U3_9EURY</name>
<reference evidence="2 3" key="1">
    <citation type="submission" date="2022-06" db="EMBL/GenBank/DDBJ databases">
        <title>Halogeometricum sp. a new haloarchaeum isolate from saline soil.</title>
        <authorList>
            <person name="Strakova D."/>
            <person name="Galisteo C."/>
            <person name="Sanchez-Porro C."/>
            <person name="Ventosa A."/>
        </authorList>
    </citation>
    <scope>NUCLEOTIDE SEQUENCE [LARGE SCALE GENOMIC DNA]</scope>
    <source>
        <strain evidence="3">S3BR25-2</strain>
    </source>
</reference>
<accession>A0ABU2G4U3</accession>